<sequence>MALPDAILAFKLLNNAGLGQSDRHLALTACSDLKFDTMKSALNRIFASKSQSDNDIVTFKEESAFEGEHRFDRGHSSRRFGARNRIDRSFNQRNAQSRLNVTINEEQTDTSETVNITLITTSQQNITPQEIFVAEAFNAAVVDTACTKTVCESKWLHQFLDTSETEDEEIKSKESHTPFKFGDGQTVYSYQSVKLPATIGSLNCYIETEVVDCEIPLLLSKDSLKRAQTVLDLQIDKVTMFGKPVDVHFTSNGHYCINIKERRNGQKNTAVSEEEILKVDSGFSKKRKRNIISKLHKQFGHASSEKLLSLLNSAGSVDYDTKAIVNDVCSKCIVCFKFQHPKPKPVVAFSHANDFNQIVAMDLHEIDHYFYYLHIIDLFSHLSAAAIIRRKDSQLVVDKFMQIWVSVYGAPEVGVYTDNGGEFNSQIFHDMAANLKMPVKTTAEYSPWSNGSWSS</sequence>
<keyword evidence="3" id="KW-1185">Reference proteome</keyword>
<gene>
    <name evidence="2" type="ORF">MCOR_17923</name>
</gene>
<name>A0A6J8BE11_MYTCO</name>
<reference evidence="2 3" key="1">
    <citation type="submission" date="2020-06" db="EMBL/GenBank/DDBJ databases">
        <authorList>
            <person name="Li R."/>
            <person name="Bekaert M."/>
        </authorList>
    </citation>
    <scope>NUCLEOTIDE SEQUENCE [LARGE SCALE GENOMIC DNA]</scope>
    <source>
        <strain evidence="3">wild</strain>
    </source>
</reference>
<dbReference type="OrthoDB" id="6116170at2759"/>
<dbReference type="AlphaFoldDB" id="A0A6J8BE11"/>
<dbReference type="PROSITE" id="PS50994">
    <property type="entry name" value="INTEGRASE"/>
    <property type="match status" value="1"/>
</dbReference>
<accession>A0A6J8BE11</accession>
<organism evidence="2 3">
    <name type="scientific">Mytilus coruscus</name>
    <name type="common">Sea mussel</name>
    <dbReference type="NCBI Taxonomy" id="42192"/>
    <lineage>
        <taxon>Eukaryota</taxon>
        <taxon>Metazoa</taxon>
        <taxon>Spiralia</taxon>
        <taxon>Lophotrochozoa</taxon>
        <taxon>Mollusca</taxon>
        <taxon>Bivalvia</taxon>
        <taxon>Autobranchia</taxon>
        <taxon>Pteriomorphia</taxon>
        <taxon>Mytilida</taxon>
        <taxon>Mytiloidea</taxon>
        <taxon>Mytilidae</taxon>
        <taxon>Mytilinae</taxon>
        <taxon>Mytilus</taxon>
    </lineage>
</organism>
<dbReference type="InterPro" id="IPR001584">
    <property type="entry name" value="Integrase_cat-core"/>
</dbReference>
<dbReference type="Proteomes" id="UP000507470">
    <property type="component" value="Unassembled WGS sequence"/>
</dbReference>
<evidence type="ECO:0000259" key="1">
    <source>
        <dbReference type="PROSITE" id="PS50994"/>
    </source>
</evidence>
<protein>
    <recommendedName>
        <fullName evidence="1">Integrase catalytic domain-containing protein</fullName>
    </recommendedName>
</protein>
<proteinExistence type="predicted"/>
<evidence type="ECO:0000313" key="3">
    <source>
        <dbReference type="Proteomes" id="UP000507470"/>
    </source>
</evidence>
<dbReference type="InterPro" id="IPR012337">
    <property type="entry name" value="RNaseH-like_sf"/>
</dbReference>
<dbReference type="EMBL" id="CACVKT020003176">
    <property type="protein sequence ID" value="CAC5382062.1"/>
    <property type="molecule type" value="Genomic_DNA"/>
</dbReference>
<dbReference type="Gene3D" id="3.30.420.10">
    <property type="entry name" value="Ribonuclease H-like superfamily/Ribonuclease H"/>
    <property type="match status" value="1"/>
</dbReference>
<feature type="domain" description="Integrase catalytic" evidence="1">
    <location>
        <begin position="341"/>
        <end position="455"/>
    </location>
</feature>
<dbReference type="InterPro" id="IPR036397">
    <property type="entry name" value="RNaseH_sf"/>
</dbReference>
<dbReference type="SUPFAM" id="SSF53098">
    <property type="entry name" value="Ribonuclease H-like"/>
    <property type="match status" value="1"/>
</dbReference>
<dbReference type="GO" id="GO:0015074">
    <property type="term" value="P:DNA integration"/>
    <property type="evidence" value="ECO:0007669"/>
    <property type="project" value="InterPro"/>
</dbReference>
<dbReference type="Pfam" id="PF00665">
    <property type="entry name" value="rve"/>
    <property type="match status" value="1"/>
</dbReference>
<dbReference type="GO" id="GO:0003676">
    <property type="term" value="F:nucleic acid binding"/>
    <property type="evidence" value="ECO:0007669"/>
    <property type="project" value="InterPro"/>
</dbReference>
<evidence type="ECO:0000313" key="2">
    <source>
        <dbReference type="EMBL" id="CAC5382062.1"/>
    </source>
</evidence>